<evidence type="ECO:0000313" key="14">
    <source>
        <dbReference type="EMBL" id="QUI24203.1"/>
    </source>
</evidence>
<evidence type="ECO:0000256" key="6">
    <source>
        <dbReference type="ARBA" id="ARBA00022741"/>
    </source>
</evidence>
<dbReference type="PROSITE" id="PS50885">
    <property type="entry name" value="HAMP"/>
    <property type="match status" value="1"/>
</dbReference>
<evidence type="ECO:0000256" key="8">
    <source>
        <dbReference type="ARBA" id="ARBA00022840"/>
    </source>
</evidence>
<reference evidence="14" key="1">
    <citation type="submission" date="2020-07" db="EMBL/GenBank/DDBJ databases">
        <title>Vallitalea pronyensis genome.</title>
        <authorList>
            <person name="Postec A."/>
        </authorList>
    </citation>
    <scope>NUCLEOTIDE SEQUENCE</scope>
    <source>
        <strain evidence="14">FatNI3</strain>
    </source>
</reference>
<dbReference type="GO" id="GO:0000155">
    <property type="term" value="F:phosphorelay sensor kinase activity"/>
    <property type="evidence" value="ECO:0007669"/>
    <property type="project" value="InterPro"/>
</dbReference>
<dbReference type="Gene3D" id="3.30.565.10">
    <property type="entry name" value="Histidine kinase-like ATPase, C-terminal domain"/>
    <property type="match status" value="1"/>
</dbReference>
<dbReference type="PANTHER" id="PTHR34220:SF11">
    <property type="entry name" value="SENSOR PROTEIN KINASE HPTS"/>
    <property type="match status" value="1"/>
</dbReference>
<keyword evidence="2" id="KW-1003">Cell membrane</keyword>
<dbReference type="SUPFAM" id="SSF158472">
    <property type="entry name" value="HAMP domain-like"/>
    <property type="match status" value="1"/>
</dbReference>
<dbReference type="Gene3D" id="6.10.340.10">
    <property type="match status" value="1"/>
</dbReference>
<keyword evidence="8" id="KW-0067">ATP-binding</keyword>
<dbReference type="PANTHER" id="PTHR34220">
    <property type="entry name" value="SENSOR HISTIDINE KINASE YPDA"/>
    <property type="match status" value="1"/>
</dbReference>
<dbReference type="SUPFAM" id="SSF55874">
    <property type="entry name" value="ATPase domain of HSP90 chaperone/DNA topoisomerase II/histidine kinase"/>
    <property type="match status" value="1"/>
</dbReference>
<dbReference type="CDD" id="cd06225">
    <property type="entry name" value="HAMP"/>
    <property type="match status" value="1"/>
</dbReference>
<organism evidence="14 15">
    <name type="scientific">Vallitalea pronyensis</name>
    <dbReference type="NCBI Taxonomy" id="1348613"/>
    <lineage>
        <taxon>Bacteria</taxon>
        <taxon>Bacillati</taxon>
        <taxon>Bacillota</taxon>
        <taxon>Clostridia</taxon>
        <taxon>Lachnospirales</taxon>
        <taxon>Vallitaleaceae</taxon>
        <taxon>Vallitalea</taxon>
    </lineage>
</organism>
<keyword evidence="3" id="KW-0597">Phosphoprotein</keyword>
<comment type="subcellular location">
    <subcellularLocation>
        <location evidence="1">Cell membrane</location>
        <topology evidence="1">Multi-pass membrane protein</topology>
    </subcellularLocation>
</comment>
<keyword evidence="7 14" id="KW-0418">Kinase</keyword>
<evidence type="ECO:0000259" key="13">
    <source>
        <dbReference type="PROSITE" id="PS50885"/>
    </source>
</evidence>
<keyword evidence="15" id="KW-1185">Reference proteome</keyword>
<dbReference type="InterPro" id="IPR003660">
    <property type="entry name" value="HAMP_dom"/>
</dbReference>
<dbReference type="Pfam" id="PF02518">
    <property type="entry name" value="HATPase_c"/>
    <property type="match status" value="1"/>
</dbReference>
<keyword evidence="10" id="KW-0902">Two-component regulatory system</keyword>
<sequence length="569" mass="65542">MLKLNNLKLRNKLFASYLILCVLPTIVVSLFIYNFSNNNIEKTSYEFMELYTDQMAQDVNGDLTLINNLSKTIFYNAELFEYLQHSGRYETFDKINFKLEIDKMLYSFVVQTPSIFGITIVTNHKDIHAIGYAQEAIIPELLYQQTWYKDILNSNGEMIITTAHDLPYVDINEHITTITIGRLLITPDGKVGGVLLFDIKPDNLVHSRFKTDFIYAYDAQAVIKNPKGYLYNSDATPDKVPSKDLSNYIFIKKYLDIFDIEVSTYISKDTLYKENKRMLAITLSIVLVSVFLITFLSFYWSGHLSKPIISLTNVMNRIDSGSYESIEDDGRRDEIGILTNAYNKMVLRIKTLIEDVYVARLNKKEAELAALQTQINPHMLYNTLESIRMKAAINHDKEVANMIKILGKMFRLSLNRTQNINYIFDEINYIDTYIDLQNIRYENRFSLVLDVPDEVMNAQIISLVFQPIIENSINHGFKDKKENCIISIQGRIAHNIITIKIHDNGSGMCQEKLDALNKHLHDDQVLAKGSIGIKNVTSRLRLHYGTNFDIYYESKPLQGTTVTLMIPHI</sequence>
<evidence type="ECO:0000256" key="1">
    <source>
        <dbReference type="ARBA" id="ARBA00004651"/>
    </source>
</evidence>
<dbReference type="InterPro" id="IPR050640">
    <property type="entry name" value="Bact_2-comp_sensor_kinase"/>
</dbReference>
<proteinExistence type="predicted"/>
<dbReference type="Proteomes" id="UP000683246">
    <property type="component" value="Chromosome"/>
</dbReference>
<evidence type="ECO:0000313" key="15">
    <source>
        <dbReference type="Proteomes" id="UP000683246"/>
    </source>
</evidence>
<protein>
    <submittedName>
        <fullName evidence="14">Sensor histidine kinase</fullName>
    </submittedName>
</protein>
<evidence type="ECO:0000256" key="12">
    <source>
        <dbReference type="SAM" id="Phobius"/>
    </source>
</evidence>
<dbReference type="Pfam" id="PF06580">
    <property type="entry name" value="His_kinase"/>
    <property type="match status" value="1"/>
</dbReference>
<dbReference type="InterPro" id="IPR003594">
    <property type="entry name" value="HATPase_dom"/>
</dbReference>
<dbReference type="GO" id="GO:0005886">
    <property type="term" value="C:plasma membrane"/>
    <property type="evidence" value="ECO:0007669"/>
    <property type="project" value="UniProtKB-SubCell"/>
</dbReference>
<accession>A0A8J8MMY3</accession>
<evidence type="ECO:0000256" key="4">
    <source>
        <dbReference type="ARBA" id="ARBA00022679"/>
    </source>
</evidence>
<dbReference type="InterPro" id="IPR036890">
    <property type="entry name" value="HATPase_C_sf"/>
</dbReference>
<evidence type="ECO:0000256" key="9">
    <source>
        <dbReference type="ARBA" id="ARBA00022989"/>
    </source>
</evidence>
<keyword evidence="5 12" id="KW-0812">Transmembrane</keyword>
<keyword evidence="9 12" id="KW-1133">Transmembrane helix</keyword>
<feature type="transmembrane region" description="Helical" evidence="12">
    <location>
        <begin position="278"/>
        <end position="300"/>
    </location>
</feature>
<evidence type="ECO:0000256" key="5">
    <source>
        <dbReference type="ARBA" id="ARBA00022692"/>
    </source>
</evidence>
<evidence type="ECO:0000256" key="7">
    <source>
        <dbReference type="ARBA" id="ARBA00022777"/>
    </source>
</evidence>
<dbReference type="RefSeq" id="WP_212694897.1">
    <property type="nucleotide sequence ID" value="NZ_CP058649.1"/>
</dbReference>
<dbReference type="GO" id="GO:0005524">
    <property type="term" value="F:ATP binding"/>
    <property type="evidence" value="ECO:0007669"/>
    <property type="project" value="UniProtKB-KW"/>
</dbReference>
<dbReference type="InterPro" id="IPR010559">
    <property type="entry name" value="Sig_transdc_His_kin_internal"/>
</dbReference>
<evidence type="ECO:0000256" key="11">
    <source>
        <dbReference type="ARBA" id="ARBA00023136"/>
    </source>
</evidence>
<dbReference type="KEGG" id="vpy:HZI73_18740"/>
<dbReference type="CDD" id="cd18773">
    <property type="entry name" value="PDC1_HK_sensor"/>
    <property type="match status" value="1"/>
</dbReference>
<evidence type="ECO:0000256" key="10">
    <source>
        <dbReference type="ARBA" id="ARBA00023012"/>
    </source>
</evidence>
<dbReference type="EMBL" id="CP058649">
    <property type="protein sequence ID" value="QUI24203.1"/>
    <property type="molecule type" value="Genomic_DNA"/>
</dbReference>
<evidence type="ECO:0000256" key="2">
    <source>
        <dbReference type="ARBA" id="ARBA00022475"/>
    </source>
</evidence>
<keyword evidence="6" id="KW-0547">Nucleotide-binding</keyword>
<dbReference type="Pfam" id="PF00672">
    <property type="entry name" value="HAMP"/>
    <property type="match status" value="1"/>
</dbReference>
<evidence type="ECO:0000256" key="3">
    <source>
        <dbReference type="ARBA" id="ARBA00022553"/>
    </source>
</evidence>
<gene>
    <name evidence="14" type="ORF">HZI73_18740</name>
</gene>
<name>A0A8J8MMY3_9FIRM</name>
<feature type="transmembrane region" description="Helical" evidence="12">
    <location>
        <begin position="14"/>
        <end position="35"/>
    </location>
</feature>
<feature type="domain" description="HAMP" evidence="13">
    <location>
        <begin position="302"/>
        <end position="354"/>
    </location>
</feature>
<keyword evidence="11 12" id="KW-0472">Membrane</keyword>
<dbReference type="SMART" id="SM00304">
    <property type="entry name" value="HAMP"/>
    <property type="match status" value="1"/>
</dbReference>
<dbReference type="AlphaFoldDB" id="A0A8J8MMY3"/>
<keyword evidence="4" id="KW-0808">Transferase</keyword>